<dbReference type="GeneID" id="117567453"/>
<keyword evidence="2" id="KW-1185">Reference proteome</keyword>
<evidence type="ECO:0000313" key="2">
    <source>
        <dbReference type="Proteomes" id="UP000515160"/>
    </source>
</evidence>
<sequence>MTSFNTAAVSMNLDEYYDHFVVPKPEIPKIYPGCSGQTKKRQAAHLQSYKDNDAANDEDDGDDDELELEQTTSIDDEFDSSIQDSTNNQIDYETNEFNQLYEDDNSQKNTEQSTTPATSEASVGSGQQRGQATNNMNRPPGAASIDLNETDGGGNLRAKQRKSKRFVPFNNNNRNRIPVQQRLGTKNHREQFLMRNGSNALFNNHNIDNYNGGLSNAFNHNNNYNNNNANFNINSGNYDNNNNANYNPNMFNSNMNNSNYNNGYNPQQQISINSSNDLQHSLQASREMPNLVRSNSNYNNGYNPQQQISINSSNAFQNSLQTTREMPNLVRFNPVNDNPFYSSLIIERNFENSNLLNSLMNPANQISNNNMQNRLGPQYQARTANDFALGNIREQTNGNTQTRFVPNNSLRLADLVNMDRNTFANMTVAKNAIMLLRTTEQHSADKLINKDK</sequence>
<feature type="region of interest" description="Disordered" evidence="1">
    <location>
        <begin position="104"/>
        <end position="164"/>
    </location>
</feature>
<dbReference type="OrthoDB" id="7869073at2759"/>
<evidence type="ECO:0000313" key="3">
    <source>
        <dbReference type="RefSeq" id="XP_034103356.1"/>
    </source>
</evidence>
<dbReference type="Proteomes" id="UP000515160">
    <property type="component" value="Chromosome 3"/>
</dbReference>
<feature type="compositionally biased region" description="Polar residues" evidence="1">
    <location>
        <begin position="107"/>
        <end position="137"/>
    </location>
</feature>
<name>A0A6P8WI31_DROAB</name>
<gene>
    <name evidence="3" type="primary">LOC117567453</name>
</gene>
<protein>
    <submittedName>
        <fullName evidence="3">Mediator of RNA polymerase II transcription subunit 26 isoform X1</fullName>
    </submittedName>
</protein>
<evidence type="ECO:0000256" key="1">
    <source>
        <dbReference type="SAM" id="MobiDB-lite"/>
    </source>
</evidence>
<reference evidence="3" key="1">
    <citation type="submission" date="2025-08" db="UniProtKB">
        <authorList>
            <consortium name="RefSeq"/>
        </authorList>
    </citation>
    <scope>IDENTIFICATION</scope>
    <source>
        <strain evidence="3">15112-1751.03</strain>
        <tissue evidence="3">Whole Adult</tissue>
    </source>
</reference>
<dbReference type="AlphaFoldDB" id="A0A6P8WI31"/>
<accession>A0A6P8WI31</accession>
<organism evidence="2 3">
    <name type="scientific">Drosophila albomicans</name>
    <name type="common">Fruit fly</name>
    <dbReference type="NCBI Taxonomy" id="7291"/>
    <lineage>
        <taxon>Eukaryota</taxon>
        <taxon>Metazoa</taxon>
        <taxon>Ecdysozoa</taxon>
        <taxon>Arthropoda</taxon>
        <taxon>Hexapoda</taxon>
        <taxon>Insecta</taxon>
        <taxon>Pterygota</taxon>
        <taxon>Neoptera</taxon>
        <taxon>Endopterygota</taxon>
        <taxon>Diptera</taxon>
        <taxon>Brachycera</taxon>
        <taxon>Muscomorpha</taxon>
        <taxon>Ephydroidea</taxon>
        <taxon>Drosophilidae</taxon>
        <taxon>Drosophila</taxon>
    </lineage>
</organism>
<dbReference type="RefSeq" id="XP_034103356.1">
    <property type="nucleotide sequence ID" value="XM_034247465.2"/>
</dbReference>
<proteinExistence type="predicted"/>